<dbReference type="AlphaFoldDB" id="A0AAW0CF17"/>
<sequence>MSRAQPGITGEADPKAHIPADVPTSTGTVDFIVGDRTFKTWYLVIGDLKGSGKRPLVTLHGGPGMNFVYMKPHIQLYKDAGIPIVFYNQIGLRQYPDSPAEFWTVDLFNDELDNLLNRLEIRDDFDLIGHSWGGVFGSDYAARRMHPGLKHLILANTFCSAKLYCDGTDYWKEQLPAEVKDILKNPGKYSKEEYQKADKLYDSLHICKLDPWPADLMTSLAHAKGNSHPEFRMRKRLKDWNVIDVLHNVTCPTLLISSPNDEMWEPSIRPFFTNIPKCKWVDMHTTTHLPMYEDPERYFSILKDFLLPAETNGKL</sequence>
<accession>A0AAW0CF17</accession>
<dbReference type="Proteomes" id="UP001383192">
    <property type="component" value="Unassembled WGS sequence"/>
</dbReference>
<evidence type="ECO:0000256" key="3">
    <source>
        <dbReference type="SAM" id="MobiDB-lite"/>
    </source>
</evidence>
<dbReference type="InterPro" id="IPR050228">
    <property type="entry name" value="Carboxylesterase_BioH"/>
</dbReference>
<dbReference type="InterPro" id="IPR002410">
    <property type="entry name" value="Peptidase_S33"/>
</dbReference>
<reference evidence="5 6" key="1">
    <citation type="submission" date="2024-01" db="EMBL/GenBank/DDBJ databases">
        <title>A draft genome for a cacao thread blight-causing isolate of Paramarasmius palmivorus.</title>
        <authorList>
            <person name="Baruah I.K."/>
            <person name="Bukari Y."/>
            <person name="Amoako-Attah I."/>
            <person name="Meinhardt L.W."/>
            <person name="Bailey B.A."/>
            <person name="Cohen S.P."/>
        </authorList>
    </citation>
    <scope>NUCLEOTIDE SEQUENCE [LARGE SCALE GENOMIC DNA]</scope>
    <source>
        <strain evidence="5 6">GH-12</strain>
    </source>
</reference>
<dbReference type="EMBL" id="JAYKXP010000049">
    <property type="protein sequence ID" value="KAK7036795.1"/>
    <property type="molecule type" value="Genomic_DNA"/>
</dbReference>
<evidence type="ECO:0000313" key="6">
    <source>
        <dbReference type="Proteomes" id="UP001383192"/>
    </source>
</evidence>
<dbReference type="SUPFAM" id="SSF53474">
    <property type="entry name" value="alpha/beta-Hydrolases"/>
    <property type="match status" value="1"/>
</dbReference>
<dbReference type="PANTHER" id="PTHR43194:SF2">
    <property type="entry name" value="PEROXISOMAL MEMBRANE PROTEIN LPX1"/>
    <property type="match status" value="1"/>
</dbReference>
<dbReference type="GO" id="GO:0008233">
    <property type="term" value="F:peptidase activity"/>
    <property type="evidence" value="ECO:0007669"/>
    <property type="project" value="InterPro"/>
</dbReference>
<feature type="domain" description="AB hydrolase-1" evidence="4">
    <location>
        <begin position="56"/>
        <end position="299"/>
    </location>
</feature>
<dbReference type="NCBIfam" id="TIGR01250">
    <property type="entry name" value="pro_imino_pep_2"/>
    <property type="match status" value="1"/>
</dbReference>
<comment type="similarity">
    <text evidence="1">Belongs to the peptidase S33 family.</text>
</comment>
<proteinExistence type="inferred from homology"/>
<dbReference type="PANTHER" id="PTHR43194">
    <property type="entry name" value="HYDROLASE ALPHA/BETA FOLD FAMILY"/>
    <property type="match status" value="1"/>
</dbReference>
<dbReference type="InterPro" id="IPR029058">
    <property type="entry name" value="AB_hydrolase_fold"/>
</dbReference>
<keyword evidence="2" id="KW-0378">Hydrolase</keyword>
<protein>
    <recommendedName>
        <fullName evidence="4">AB hydrolase-1 domain-containing protein</fullName>
    </recommendedName>
</protein>
<keyword evidence="6" id="KW-1185">Reference proteome</keyword>
<evidence type="ECO:0000313" key="5">
    <source>
        <dbReference type="EMBL" id="KAK7036795.1"/>
    </source>
</evidence>
<evidence type="ECO:0000256" key="2">
    <source>
        <dbReference type="ARBA" id="ARBA00022801"/>
    </source>
</evidence>
<dbReference type="InterPro" id="IPR005945">
    <property type="entry name" value="Pro_imino_pep"/>
</dbReference>
<feature type="region of interest" description="Disordered" evidence="3">
    <location>
        <begin position="1"/>
        <end position="21"/>
    </location>
</feature>
<organism evidence="5 6">
    <name type="scientific">Paramarasmius palmivorus</name>
    <dbReference type="NCBI Taxonomy" id="297713"/>
    <lineage>
        <taxon>Eukaryota</taxon>
        <taxon>Fungi</taxon>
        <taxon>Dikarya</taxon>
        <taxon>Basidiomycota</taxon>
        <taxon>Agaricomycotina</taxon>
        <taxon>Agaricomycetes</taxon>
        <taxon>Agaricomycetidae</taxon>
        <taxon>Agaricales</taxon>
        <taxon>Marasmiineae</taxon>
        <taxon>Marasmiaceae</taxon>
        <taxon>Paramarasmius</taxon>
    </lineage>
</organism>
<gene>
    <name evidence="5" type="ORF">VNI00_011461</name>
</gene>
<dbReference type="Gene3D" id="3.40.50.1820">
    <property type="entry name" value="alpha/beta hydrolase"/>
    <property type="match status" value="1"/>
</dbReference>
<dbReference type="PIRSF" id="PIRSF005539">
    <property type="entry name" value="Pept_S33_TRI_F1"/>
    <property type="match status" value="1"/>
</dbReference>
<evidence type="ECO:0000259" key="4">
    <source>
        <dbReference type="Pfam" id="PF12697"/>
    </source>
</evidence>
<evidence type="ECO:0000256" key="1">
    <source>
        <dbReference type="ARBA" id="ARBA00010088"/>
    </source>
</evidence>
<dbReference type="Pfam" id="PF12697">
    <property type="entry name" value="Abhydrolase_6"/>
    <property type="match status" value="1"/>
</dbReference>
<comment type="caution">
    <text evidence="5">The sequence shown here is derived from an EMBL/GenBank/DDBJ whole genome shotgun (WGS) entry which is preliminary data.</text>
</comment>
<dbReference type="InterPro" id="IPR000073">
    <property type="entry name" value="AB_hydrolase_1"/>
</dbReference>
<dbReference type="GO" id="GO:0006508">
    <property type="term" value="P:proteolysis"/>
    <property type="evidence" value="ECO:0007669"/>
    <property type="project" value="InterPro"/>
</dbReference>
<dbReference type="PRINTS" id="PR00793">
    <property type="entry name" value="PROAMNOPTASE"/>
</dbReference>
<name>A0AAW0CF17_9AGAR</name>